<evidence type="ECO:0000256" key="1">
    <source>
        <dbReference type="ARBA" id="ARBA00004496"/>
    </source>
</evidence>
<keyword evidence="4 8" id="KW-0808">Transferase</keyword>
<evidence type="ECO:0000256" key="4">
    <source>
        <dbReference type="ARBA" id="ARBA00022679"/>
    </source>
</evidence>
<name>A0A023DH51_9BACL</name>
<evidence type="ECO:0000259" key="7">
    <source>
        <dbReference type="PROSITE" id="PS51094"/>
    </source>
</evidence>
<evidence type="ECO:0000313" key="8">
    <source>
        <dbReference type="EMBL" id="GAJ40582.1"/>
    </source>
</evidence>
<reference evidence="8 9" key="1">
    <citation type="submission" date="2014-04" db="EMBL/GenBank/DDBJ databases">
        <title>Whole genome shotgun sequence of Geobacillus caldoxylosilyticus NBRC 107762.</title>
        <authorList>
            <person name="Hosoyama A."/>
            <person name="Hosoyama Y."/>
            <person name="Katano-Makiyama Y."/>
            <person name="Tsuchikane K."/>
            <person name="Ohji S."/>
            <person name="Ichikawa N."/>
            <person name="Yamazoe A."/>
            <person name="Fujita N."/>
        </authorList>
    </citation>
    <scope>NUCLEOTIDE SEQUENCE [LARGE SCALE GENOMIC DNA]</scope>
    <source>
        <strain evidence="8 9">NBRC 107762</strain>
    </source>
</reference>
<dbReference type="GeneID" id="301191474"/>
<dbReference type="Gene3D" id="3.40.930.10">
    <property type="entry name" value="Mannitol-specific EII, Chain A"/>
    <property type="match status" value="1"/>
</dbReference>
<evidence type="ECO:0000256" key="2">
    <source>
        <dbReference type="ARBA" id="ARBA00022448"/>
    </source>
</evidence>
<dbReference type="GO" id="GO:0016301">
    <property type="term" value="F:kinase activity"/>
    <property type="evidence" value="ECO:0007669"/>
    <property type="project" value="UniProtKB-KW"/>
</dbReference>
<dbReference type="OrthoDB" id="369398at2"/>
<dbReference type="AlphaFoldDB" id="A0A023DH51"/>
<keyword evidence="5" id="KW-0598">Phosphotransferase system</keyword>
<evidence type="ECO:0000256" key="3">
    <source>
        <dbReference type="ARBA" id="ARBA00022490"/>
    </source>
</evidence>
<dbReference type="RefSeq" id="WP_017437640.1">
    <property type="nucleotide sequence ID" value="NZ_BAWO01000047.1"/>
</dbReference>
<dbReference type="PROSITE" id="PS51094">
    <property type="entry name" value="PTS_EIIA_TYPE_2"/>
    <property type="match status" value="1"/>
</dbReference>
<dbReference type="SUPFAM" id="SSF55804">
    <property type="entry name" value="Phoshotransferase/anion transport protein"/>
    <property type="match status" value="1"/>
</dbReference>
<evidence type="ECO:0000313" key="9">
    <source>
        <dbReference type="Proteomes" id="UP000023561"/>
    </source>
</evidence>
<keyword evidence="9" id="KW-1185">Reference proteome</keyword>
<proteinExistence type="predicted"/>
<comment type="caution">
    <text evidence="8">The sequence shown here is derived from an EMBL/GenBank/DDBJ whole genome shotgun (WGS) entry which is preliminary data.</text>
</comment>
<dbReference type="InterPro" id="IPR002178">
    <property type="entry name" value="PTS_EIIA_type-2_dom"/>
</dbReference>
<feature type="domain" description="PTS EIIA type-2" evidence="7">
    <location>
        <begin position="2"/>
        <end position="145"/>
    </location>
</feature>
<dbReference type="Proteomes" id="UP000023561">
    <property type="component" value="Unassembled WGS sequence"/>
</dbReference>
<evidence type="ECO:0000256" key="6">
    <source>
        <dbReference type="ARBA" id="ARBA00022777"/>
    </source>
</evidence>
<dbReference type="CDD" id="cd00211">
    <property type="entry name" value="PTS_IIA_fru"/>
    <property type="match status" value="1"/>
</dbReference>
<dbReference type="PANTHER" id="PTHR36203:SF5">
    <property type="entry name" value="PTS SYSTEM, EIIA COMPONENT"/>
    <property type="match status" value="1"/>
</dbReference>
<keyword evidence="2" id="KW-0813">Transport</keyword>
<dbReference type="GO" id="GO:0005737">
    <property type="term" value="C:cytoplasm"/>
    <property type="evidence" value="ECO:0007669"/>
    <property type="project" value="UniProtKB-SubCell"/>
</dbReference>
<dbReference type="InterPro" id="IPR016152">
    <property type="entry name" value="PTrfase/Anion_transptr"/>
</dbReference>
<keyword evidence="6" id="KW-0418">Kinase</keyword>
<dbReference type="EMBL" id="BAWO01000047">
    <property type="protein sequence ID" value="GAJ40582.1"/>
    <property type="molecule type" value="Genomic_DNA"/>
</dbReference>
<dbReference type="Pfam" id="PF00359">
    <property type="entry name" value="PTS_EIIA_2"/>
    <property type="match status" value="1"/>
</dbReference>
<sequence length="147" mass="16326">MKFLEPNLVALNVKANTPEEAIRRAGQLLADQNHVDHSYIEAMVESYKNNGPYFVLAPQVALPHARPEDGVKEASVSLVQLAEPIEFGNKPNDPVKLVLALGASNNNEHLEILRKLMVLLGNKEAIEKMINAKTYEEIEIFIRGVEA</sequence>
<dbReference type="GO" id="GO:0009401">
    <property type="term" value="P:phosphoenolpyruvate-dependent sugar phosphotransferase system"/>
    <property type="evidence" value="ECO:0007669"/>
    <property type="project" value="UniProtKB-KW"/>
</dbReference>
<gene>
    <name evidence="8" type="primary">ulaC</name>
    <name evidence="8" type="ORF">GCA01S_047_00050</name>
</gene>
<protein>
    <submittedName>
        <fullName evidence="8">Ascorbate-specific phosphotransferase system enzyme IIA component</fullName>
    </submittedName>
</protein>
<organism evidence="8 9">
    <name type="scientific">Parageobacillus caldoxylosilyticus NBRC 107762</name>
    <dbReference type="NCBI Taxonomy" id="1220594"/>
    <lineage>
        <taxon>Bacteria</taxon>
        <taxon>Bacillati</taxon>
        <taxon>Bacillota</taxon>
        <taxon>Bacilli</taxon>
        <taxon>Bacillales</taxon>
        <taxon>Anoxybacillaceae</taxon>
        <taxon>Saccharococcus</taxon>
    </lineage>
</organism>
<dbReference type="PROSITE" id="PS00372">
    <property type="entry name" value="PTS_EIIA_TYPE_2_HIS"/>
    <property type="match status" value="1"/>
</dbReference>
<dbReference type="PANTHER" id="PTHR36203">
    <property type="entry name" value="ASCORBATE-SPECIFIC PTS SYSTEM EIIA COMPONENT"/>
    <property type="match status" value="1"/>
</dbReference>
<keyword evidence="3" id="KW-0963">Cytoplasm</keyword>
<evidence type="ECO:0000256" key="5">
    <source>
        <dbReference type="ARBA" id="ARBA00022683"/>
    </source>
</evidence>
<dbReference type="InterPro" id="IPR051351">
    <property type="entry name" value="Ascorbate-PTS_EIIA_comp"/>
</dbReference>
<comment type="subcellular location">
    <subcellularLocation>
        <location evidence="1">Cytoplasm</location>
    </subcellularLocation>
</comment>
<accession>A0A023DH51</accession>